<reference evidence="1" key="1">
    <citation type="submission" date="2022-10" db="EMBL/GenBank/DDBJ databases">
        <title>The complete genomes of actinobacterial strains from the NBC collection.</title>
        <authorList>
            <person name="Joergensen T.S."/>
            <person name="Alvarez Arevalo M."/>
            <person name="Sterndorff E.B."/>
            <person name="Faurdal D."/>
            <person name="Vuksanovic O."/>
            <person name="Mourched A.-S."/>
            <person name="Charusanti P."/>
            <person name="Shaw S."/>
            <person name="Blin K."/>
            <person name="Weber T."/>
        </authorList>
    </citation>
    <scope>NUCLEOTIDE SEQUENCE</scope>
    <source>
        <strain evidence="1">NBC_00189</strain>
    </source>
</reference>
<dbReference type="PANTHER" id="PTHR43434:SF1">
    <property type="entry name" value="PHOSPHOGLYCOLATE PHOSPHATASE"/>
    <property type="match status" value="1"/>
</dbReference>
<organism evidence="1 2">
    <name type="scientific">Streptomyces tauricus</name>
    <dbReference type="NCBI Taxonomy" id="68274"/>
    <lineage>
        <taxon>Bacteria</taxon>
        <taxon>Bacillati</taxon>
        <taxon>Actinomycetota</taxon>
        <taxon>Actinomycetes</taxon>
        <taxon>Kitasatosporales</taxon>
        <taxon>Streptomycetaceae</taxon>
        <taxon>Streptomyces</taxon>
        <taxon>Streptomyces aurantiacus group</taxon>
    </lineage>
</organism>
<dbReference type="SUPFAM" id="SSF56784">
    <property type="entry name" value="HAD-like"/>
    <property type="match status" value="1"/>
</dbReference>
<keyword evidence="2" id="KW-1185">Reference proteome</keyword>
<dbReference type="InterPro" id="IPR036412">
    <property type="entry name" value="HAD-like_sf"/>
</dbReference>
<dbReference type="InterPro" id="IPR050155">
    <property type="entry name" value="HAD-like_hydrolase_sf"/>
</dbReference>
<dbReference type="NCBIfam" id="TIGR01509">
    <property type="entry name" value="HAD-SF-IA-v3"/>
    <property type="match status" value="1"/>
</dbReference>
<dbReference type="EMBL" id="CP108133">
    <property type="protein sequence ID" value="WTP50434.1"/>
    <property type="molecule type" value="Genomic_DNA"/>
</dbReference>
<proteinExistence type="predicted"/>
<dbReference type="RefSeq" id="WP_189771677.1">
    <property type="nucleotide sequence ID" value="NZ_BMVY01000006.1"/>
</dbReference>
<evidence type="ECO:0000313" key="1">
    <source>
        <dbReference type="EMBL" id="WTP50434.1"/>
    </source>
</evidence>
<dbReference type="InterPro" id="IPR006439">
    <property type="entry name" value="HAD-SF_hydro_IA"/>
</dbReference>
<gene>
    <name evidence="1" type="ORF">OG288_20235</name>
</gene>
<dbReference type="NCBIfam" id="TIGR01549">
    <property type="entry name" value="HAD-SF-IA-v1"/>
    <property type="match status" value="1"/>
</dbReference>
<dbReference type="Gene3D" id="3.40.50.1000">
    <property type="entry name" value="HAD superfamily/HAD-like"/>
    <property type="match status" value="1"/>
</dbReference>
<dbReference type="InterPro" id="IPR023214">
    <property type="entry name" value="HAD_sf"/>
</dbReference>
<name>A0ABZ1JFP1_9ACTN</name>
<dbReference type="Pfam" id="PF00702">
    <property type="entry name" value="Hydrolase"/>
    <property type="match status" value="1"/>
</dbReference>
<protein>
    <submittedName>
        <fullName evidence="1">HAD family hydrolase</fullName>
    </submittedName>
</protein>
<accession>A0ABZ1JFP1</accession>
<dbReference type="Proteomes" id="UP001432166">
    <property type="component" value="Chromosome"/>
</dbReference>
<sequence>MAADFEGLVEEGLVEEGLAEEGLVEDRDAGAARRLLADARCVLFDFDGPICRLFPENRSRPVADELREKTDEFGAGDVLTAQERADKDPHVVLRAVHRAGRHRAMPGLLETLEELVVTGEVRAARTAWPTPDADTLIDLLSRRRTRLAVVTNNSPLAAEAYLGQEGLLHHFAVIEGRTADPGRMKPDPDVVFRALRGLRLRPEDAVMIGDTGTDVEAAGRAGVGFIGYGRNPEKRGRLRAAGAEAVLGSYAPLLQRAAVGRGAGAVPGLKTGCVQGEGGSPEGA</sequence>
<evidence type="ECO:0000313" key="2">
    <source>
        <dbReference type="Proteomes" id="UP001432166"/>
    </source>
</evidence>
<dbReference type="GO" id="GO:0016787">
    <property type="term" value="F:hydrolase activity"/>
    <property type="evidence" value="ECO:0007669"/>
    <property type="project" value="UniProtKB-KW"/>
</dbReference>
<keyword evidence="1" id="KW-0378">Hydrolase</keyword>
<dbReference type="PANTHER" id="PTHR43434">
    <property type="entry name" value="PHOSPHOGLYCOLATE PHOSPHATASE"/>
    <property type="match status" value="1"/>
</dbReference>